<feature type="coiled-coil region" evidence="1">
    <location>
        <begin position="86"/>
        <end position="130"/>
    </location>
</feature>
<dbReference type="EMBL" id="MG708276">
    <property type="protein sequence ID" value="AUR80894.1"/>
    <property type="molecule type" value="Genomic_DNA"/>
</dbReference>
<accession>A0A2I7QHM3</accession>
<evidence type="ECO:0000313" key="3">
    <source>
        <dbReference type="Proteomes" id="UP000241024"/>
    </source>
</evidence>
<keyword evidence="3" id="KW-1185">Reference proteome</keyword>
<dbReference type="KEGG" id="vg:40099119"/>
<organism evidence="2 3">
    <name type="scientific">Enterococcus phage PMBT2</name>
    <dbReference type="NCBI Taxonomy" id="2070197"/>
    <lineage>
        <taxon>Viruses</taxon>
        <taxon>Duplodnaviria</taxon>
        <taxon>Heunggongvirae</taxon>
        <taxon>Uroviricota</taxon>
        <taxon>Caudoviricetes</taxon>
        <taxon>Efquatrovirus</taxon>
        <taxon>Efquatrovirus PMBT2</taxon>
    </lineage>
</organism>
<sequence length="131" mass="15450">MKYTENDLKDGMKLICTQDGGFDWWTKSGIYTVANKCILDNFGDSVESWYILDSLNNECSFVKFEIFEYPTATITVDVEQRLNDKIEALSVERQNIFDKMERMDRQEVKLRDKINKLKEAKKALEILKEFE</sequence>
<proteinExistence type="predicted"/>
<evidence type="ECO:0000313" key="2">
    <source>
        <dbReference type="EMBL" id="AUR80894.1"/>
    </source>
</evidence>
<dbReference type="RefSeq" id="YP_009622379.1">
    <property type="nucleotide sequence ID" value="NC_042101.1"/>
</dbReference>
<reference evidence="2 3" key="1">
    <citation type="submission" date="2017-12" db="EMBL/GenBank/DDBJ databases">
        <title>Characterization of bacteriophage PMBT2 with lytic activity against multidrug-resistant Enterococcus faecalis strains harboring a pseudo-metallo-beta-lactamases.</title>
        <authorList>
            <person name="Koberg S."/>
            <person name="Brinks E."/>
            <person name="Cho G.-S."/>
            <person name="Tsakalidou E."/>
            <person name="Ladero V."/>
            <person name="Heller K.J."/>
            <person name="Neve H."/>
            <person name="Franz C.M.A.P."/>
        </authorList>
    </citation>
    <scope>NUCLEOTIDE SEQUENCE [LARGE SCALE GENOMIC DNA]</scope>
</reference>
<protein>
    <submittedName>
        <fullName evidence="2">Uncharacterized protein</fullName>
    </submittedName>
</protein>
<evidence type="ECO:0000256" key="1">
    <source>
        <dbReference type="SAM" id="Coils"/>
    </source>
</evidence>
<dbReference type="Proteomes" id="UP000241024">
    <property type="component" value="Segment"/>
</dbReference>
<dbReference type="OrthoDB" id="19196at10239"/>
<keyword evidence="1" id="KW-0175">Coiled coil</keyword>
<name>A0A2I7QHM3_9CAUD</name>
<dbReference type="GeneID" id="40099119"/>